<evidence type="ECO:0000313" key="2">
    <source>
        <dbReference type="EMBL" id="CAA9296284.1"/>
    </source>
</evidence>
<proteinExistence type="predicted"/>
<feature type="compositionally biased region" description="Basic residues" evidence="1">
    <location>
        <begin position="66"/>
        <end position="79"/>
    </location>
</feature>
<feature type="compositionally biased region" description="Low complexity" evidence="1">
    <location>
        <begin position="80"/>
        <end position="93"/>
    </location>
</feature>
<feature type="region of interest" description="Disordered" evidence="1">
    <location>
        <begin position="1"/>
        <end position="163"/>
    </location>
</feature>
<feature type="non-terminal residue" evidence="2">
    <location>
        <position position="1"/>
    </location>
</feature>
<dbReference type="EMBL" id="CADCTW010000003">
    <property type="protein sequence ID" value="CAA9296284.1"/>
    <property type="molecule type" value="Genomic_DNA"/>
</dbReference>
<sequence length="163" mass="17853">ERGRAARGPARARPRRRRVVRRPHAGGAARDHARAGCAPPHLPGAQHLGNRAAHHFVAARGPAPPAHRRLRRPRRRRLAHPSPSLRQCLAGRPGRSRSRPPRAPGRGARVPPRAPGPAARRSARRPAGQRRLVLRAPPRRRAAQPRPHRPDLAAQEGVRGSVV</sequence>
<feature type="compositionally biased region" description="Low complexity" evidence="1">
    <location>
        <begin position="104"/>
        <end position="120"/>
    </location>
</feature>
<accession>A0A6J4K729</accession>
<reference evidence="2" key="1">
    <citation type="submission" date="2020-02" db="EMBL/GenBank/DDBJ databases">
        <authorList>
            <person name="Meier V. D."/>
        </authorList>
    </citation>
    <scope>NUCLEOTIDE SEQUENCE</scope>
    <source>
        <strain evidence="2">AVDCRST_MAG68</strain>
    </source>
</reference>
<dbReference type="AlphaFoldDB" id="A0A6J4K729"/>
<feature type="non-terminal residue" evidence="2">
    <location>
        <position position="163"/>
    </location>
</feature>
<gene>
    <name evidence="2" type="ORF">AVDCRST_MAG68-21</name>
</gene>
<organism evidence="2">
    <name type="scientific">uncultured Gemmatimonadota bacterium</name>
    <dbReference type="NCBI Taxonomy" id="203437"/>
    <lineage>
        <taxon>Bacteria</taxon>
        <taxon>Pseudomonadati</taxon>
        <taxon>Gemmatimonadota</taxon>
        <taxon>environmental samples</taxon>
    </lineage>
</organism>
<feature type="compositionally biased region" description="Basic residues" evidence="1">
    <location>
        <begin position="137"/>
        <end position="147"/>
    </location>
</feature>
<protein>
    <submittedName>
        <fullName evidence="2">Uncharacterized protein</fullName>
    </submittedName>
</protein>
<evidence type="ECO:0000256" key="1">
    <source>
        <dbReference type="SAM" id="MobiDB-lite"/>
    </source>
</evidence>
<name>A0A6J4K729_9BACT</name>
<feature type="compositionally biased region" description="Basic residues" evidence="1">
    <location>
        <begin position="1"/>
        <end position="24"/>
    </location>
</feature>